<keyword evidence="2" id="KW-0472">Membrane</keyword>
<name>A0ABN2GWT5_9MICO</name>
<accession>A0ABN2GWT5</accession>
<evidence type="ECO:0000256" key="1">
    <source>
        <dbReference type="SAM" id="MobiDB-lite"/>
    </source>
</evidence>
<feature type="compositionally biased region" description="Basic and acidic residues" evidence="1">
    <location>
        <begin position="265"/>
        <end position="274"/>
    </location>
</feature>
<feature type="compositionally biased region" description="Basic and acidic residues" evidence="1">
    <location>
        <begin position="241"/>
        <end position="255"/>
    </location>
</feature>
<keyword evidence="2" id="KW-1133">Transmembrane helix</keyword>
<keyword evidence="2" id="KW-0812">Transmembrane</keyword>
<feature type="transmembrane region" description="Helical" evidence="2">
    <location>
        <begin position="34"/>
        <end position="54"/>
    </location>
</feature>
<evidence type="ECO:0000313" key="4">
    <source>
        <dbReference type="Proteomes" id="UP001500596"/>
    </source>
</evidence>
<gene>
    <name evidence="3" type="ORF">GCM10009807_22080</name>
</gene>
<evidence type="ECO:0000256" key="2">
    <source>
        <dbReference type="SAM" id="Phobius"/>
    </source>
</evidence>
<feature type="compositionally biased region" description="Low complexity" evidence="1">
    <location>
        <begin position="117"/>
        <end position="134"/>
    </location>
</feature>
<keyword evidence="4" id="KW-1185">Reference proteome</keyword>
<dbReference type="EMBL" id="BAAAPK010000001">
    <property type="protein sequence ID" value="GAA1677759.1"/>
    <property type="molecule type" value="Genomic_DNA"/>
</dbReference>
<proteinExistence type="predicted"/>
<dbReference type="Proteomes" id="UP001500596">
    <property type="component" value="Unassembled WGS sequence"/>
</dbReference>
<evidence type="ECO:0000313" key="3">
    <source>
        <dbReference type="EMBL" id="GAA1677759.1"/>
    </source>
</evidence>
<protein>
    <submittedName>
        <fullName evidence="3">Uncharacterized protein</fullName>
    </submittedName>
</protein>
<feature type="region of interest" description="Disordered" evidence="1">
    <location>
        <begin position="188"/>
        <end position="274"/>
    </location>
</feature>
<feature type="region of interest" description="Disordered" evidence="1">
    <location>
        <begin position="100"/>
        <end position="141"/>
    </location>
</feature>
<reference evidence="3 4" key="1">
    <citation type="journal article" date="2019" name="Int. J. Syst. Evol. Microbiol.">
        <title>The Global Catalogue of Microorganisms (GCM) 10K type strain sequencing project: providing services to taxonomists for standard genome sequencing and annotation.</title>
        <authorList>
            <consortium name="The Broad Institute Genomics Platform"/>
            <consortium name="The Broad Institute Genome Sequencing Center for Infectious Disease"/>
            <person name="Wu L."/>
            <person name="Ma J."/>
        </authorList>
    </citation>
    <scope>NUCLEOTIDE SEQUENCE [LARGE SCALE GENOMIC DNA]</scope>
    <source>
        <strain evidence="3 4">JCM 15575</strain>
    </source>
</reference>
<sequence>MRREGRGQARSATMGEAHVVRGTGGSFVEGRTRLAVGGGVAVAASIAVVCAVALTTSASLADTPGATAYAGGVVVPAAPTPSPPSEEVLTPAPAPVDVVESPELPADEPETVPAPAPVDLAADADRGGAATSDAPGPADEEQVLADAVRSGDWDTAYAWALGQGWSAGRLQSWLARLESLRADQFTAPAEIESSSSSHRVAEIAAGSSSASSKLLPEQPVTPGPQAQSERRGTEGSPPVEPAHDRPAERTDHASEHVPSGLPGPMRERSQVPPD</sequence>
<organism evidence="3 4">
    <name type="scientific">Microbacterium lacus</name>
    <dbReference type="NCBI Taxonomy" id="415217"/>
    <lineage>
        <taxon>Bacteria</taxon>
        <taxon>Bacillati</taxon>
        <taxon>Actinomycetota</taxon>
        <taxon>Actinomycetes</taxon>
        <taxon>Micrococcales</taxon>
        <taxon>Microbacteriaceae</taxon>
        <taxon>Microbacterium</taxon>
    </lineage>
</organism>
<dbReference type="RefSeq" id="WP_344054520.1">
    <property type="nucleotide sequence ID" value="NZ_BAAAPK010000001.1"/>
</dbReference>
<comment type="caution">
    <text evidence="3">The sequence shown here is derived from an EMBL/GenBank/DDBJ whole genome shotgun (WGS) entry which is preliminary data.</text>
</comment>